<keyword evidence="3 6" id="KW-0812">Transmembrane</keyword>
<evidence type="ECO:0000256" key="1">
    <source>
        <dbReference type="ARBA" id="ARBA00004651"/>
    </source>
</evidence>
<evidence type="ECO:0000256" key="5">
    <source>
        <dbReference type="ARBA" id="ARBA00023136"/>
    </source>
</evidence>
<dbReference type="EMBL" id="CADCVP010000126">
    <property type="protein sequence ID" value="CAA9487051.1"/>
    <property type="molecule type" value="Genomic_DNA"/>
</dbReference>
<organism evidence="7">
    <name type="scientific">uncultured Solirubrobacteraceae bacterium</name>
    <dbReference type="NCBI Taxonomy" id="1162706"/>
    <lineage>
        <taxon>Bacteria</taxon>
        <taxon>Bacillati</taxon>
        <taxon>Actinomycetota</taxon>
        <taxon>Thermoleophilia</taxon>
        <taxon>Solirubrobacterales</taxon>
        <taxon>Solirubrobacteraceae</taxon>
        <taxon>environmental samples</taxon>
    </lineage>
</organism>
<dbReference type="PANTHER" id="PTHR30250">
    <property type="entry name" value="PST FAMILY PREDICTED COLANIC ACID TRANSPORTER"/>
    <property type="match status" value="1"/>
</dbReference>
<feature type="transmembrane region" description="Helical" evidence="6">
    <location>
        <begin position="126"/>
        <end position="147"/>
    </location>
</feature>
<reference evidence="7" key="1">
    <citation type="submission" date="2020-02" db="EMBL/GenBank/DDBJ databases">
        <authorList>
            <person name="Meier V. D."/>
        </authorList>
    </citation>
    <scope>NUCLEOTIDE SEQUENCE</scope>
    <source>
        <strain evidence="7">AVDCRST_MAG69</strain>
    </source>
</reference>
<sequence>AAWKALLRQTLPFALAVAVGSVYYRVAILLVELLSSETQTGYFGASFRIVDVLLVVPQLVVSAAFPIFARAARDDRERLRHGLERMLQACLLLGAGTAVLLFTGADFAIEVISLGDDEFDPAAEVLQIQGLALAASFVAAVGSYGLLSIHAHRLVLTVNLVALAVAIALLVPLTLIGGARGAALATLIAEVALAAGTLVALARAKGGVRLGSARTPRILFAAAIAAGVVLLGLPSVLAAALAGAVFTVLVLLLGAVPAEIAEALPHRLRRRRESSSGGDPL</sequence>
<feature type="transmembrane region" description="Helical" evidence="6">
    <location>
        <begin position="239"/>
        <end position="261"/>
    </location>
</feature>
<feature type="transmembrane region" description="Helical" evidence="6">
    <location>
        <begin position="154"/>
        <end position="176"/>
    </location>
</feature>
<evidence type="ECO:0000256" key="2">
    <source>
        <dbReference type="ARBA" id="ARBA00022475"/>
    </source>
</evidence>
<dbReference type="GO" id="GO:0042910">
    <property type="term" value="F:xenobiotic transmembrane transporter activity"/>
    <property type="evidence" value="ECO:0007669"/>
    <property type="project" value="InterPro"/>
</dbReference>
<keyword evidence="2" id="KW-1003">Cell membrane</keyword>
<feature type="non-terminal residue" evidence="7">
    <location>
        <position position="1"/>
    </location>
</feature>
<feature type="transmembrane region" description="Helical" evidence="6">
    <location>
        <begin position="12"/>
        <end position="34"/>
    </location>
</feature>
<feature type="transmembrane region" description="Helical" evidence="6">
    <location>
        <begin position="216"/>
        <end position="233"/>
    </location>
</feature>
<proteinExistence type="predicted"/>
<dbReference type="AlphaFoldDB" id="A0A6J4S2A4"/>
<dbReference type="Pfam" id="PF01554">
    <property type="entry name" value="MatE"/>
    <property type="match status" value="1"/>
</dbReference>
<evidence type="ECO:0000256" key="3">
    <source>
        <dbReference type="ARBA" id="ARBA00022692"/>
    </source>
</evidence>
<keyword evidence="4 6" id="KW-1133">Transmembrane helix</keyword>
<dbReference type="InterPro" id="IPR050833">
    <property type="entry name" value="Poly_Biosynth_Transport"/>
</dbReference>
<feature type="transmembrane region" description="Helical" evidence="6">
    <location>
        <begin position="182"/>
        <end position="204"/>
    </location>
</feature>
<dbReference type="GO" id="GO:0015297">
    <property type="term" value="F:antiporter activity"/>
    <property type="evidence" value="ECO:0007669"/>
    <property type="project" value="InterPro"/>
</dbReference>
<comment type="subcellular location">
    <subcellularLocation>
        <location evidence="1">Cell membrane</location>
        <topology evidence="1">Multi-pass membrane protein</topology>
    </subcellularLocation>
</comment>
<keyword evidence="5 6" id="KW-0472">Membrane</keyword>
<accession>A0A6J4S2A4</accession>
<evidence type="ECO:0000256" key="4">
    <source>
        <dbReference type="ARBA" id="ARBA00022989"/>
    </source>
</evidence>
<evidence type="ECO:0000256" key="6">
    <source>
        <dbReference type="SAM" id="Phobius"/>
    </source>
</evidence>
<dbReference type="InterPro" id="IPR002528">
    <property type="entry name" value="MATE_fam"/>
</dbReference>
<protein>
    <submittedName>
        <fullName evidence="7">Uncharacterized protein</fullName>
    </submittedName>
</protein>
<feature type="transmembrane region" description="Helical" evidence="6">
    <location>
        <begin position="90"/>
        <end position="114"/>
    </location>
</feature>
<dbReference type="PANTHER" id="PTHR30250:SF11">
    <property type="entry name" value="O-ANTIGEN TRANSPORTER-RELATED"/>
    <property type="match status" value="1"/>
</dbReference>
<dbReference type="GO" id="GO:0005886">
    <property type="term" value="C:plasma membrane"/>
    <property type="evidence" value="ECO:0007669"/>
    <property type="project" value="UniProtKB-SubCell"/>
</dbReference>
<name>A0A6J4S2A4_9ACTN</name>
<evidence type="ECO:0000313" key="7">
    <source>
        <dbReference type="EMBL" id="CAA9487051.1"/>
    </source>
</evidence>
<feature type="transmembrane region" description="Helical" evidence="6">
    <location>
        <begin position="46"/>
        <end position="69"/>
    </location>
</feature>
<gene>
    <name evidence="7" type="ORF">AVDCRST_MAG69-1098</name>
</gene>